<dbReference type="AlphaFoldDB" id="A0A4Q8ZSH9"/>
<organism evidence="2 3">
    <name type="scientific">Rhizobium leguminosarum</name>
    <dbReference type="NCBI Taxonomy" id="384"/>
    <lineage>
        <taxon>Bacteria</taxon>
        <taxon>Pseudomonadati</taxon>
        <taxon>Pseudomonadota</taxon>
        <taxon>Alphaproteobacteria</taxon>
        <taxon>Hyphomicrobiales</taxon>
        <taxon>Rhizobiaceae</taxon>
        <taxon>Rhizobium/Agrobacterium group</taxon>
        <taxon>Rhizobium</taxon>
    </lineage>
</organism>
<accession>A0A4Q8ZSH9</accession>
<evidence type="ECO:0000256" key="1">
    <source>
        <dbReference type="SAM" id="MobiDB-lite"/>
    </source>
</evidence>
<feature type="compositionally biased region" description="Polar residues" evidence="1">
    <location>
        <begin position="58"/>
        <end position="67"/>
    </location>
</feature>
<protein>
    <submittedName>
        <fullName evidence="2">Uncharacterized protein</fullName>
    </submittedName>
</protein>
<dbReference type="Proteomes" id="UP000471409">
    <property type="component" value="Unassembled WGS sequence"/>
</dbReference>
<feature type="region of interest" description="Disordered" evidence="1">
    <location>
        <begin position="42"/>
        <end position="67"/>
    </location>
</feature>
<dbReference type="EMBL" id="WXXP01000241">
    <property type="protein sequence ID" value="NEK55110.1"/>
    <property type="molecule type" value="Genomic_DNA"/>
</dbReference>
<comment type="caution">
    <text evidence="2">The sequence shown here is derived from an EMBL/GenBank/DDBJ whole genome shotgun (WGS) entry which is preliminary data.</text>
</comment>
<gene>
    <name evidence="2" type="ORF">GUK36_38375</name>
</gene>
<sequence>MNEIAREREETPVKAIGKAMIRLSYFTPSGLKHPVNDLAKAALPRDGDAGDGGEPRTTFLSNTRENP</sequence>
<dbReference type="RefSeq" id="WP_018480569.1">
    <property type="nucleotide sequence ID" value="NZ_WXXP01000241.1"/>
</dbReference>
<evidence type="ECO:0000313" key="2">
    <source>
        <dbReference type="EMBL" id="NEK55110.1"/>
    </source>
</evidence>
<proteinExistence type="predicted"/>
<name>A0A4Q8ZSH9_RHILE</name>
<reference evidence="2 3" key="1">
    <citation type="submission" date="2020-01" db="EMBL/GenBank/DDBJ databases">
        <title>Rhizobium genotypes associated with high levels of biological nitrogen fixation by grain legumes in a temperate-maritime cropping system.</title>
        <authorList>
            <person name="Maluk M."/>
            <person name="Francesc Ferrando Molina F."/>
            <person name="Lopez Del Egido L."/>
            <person name="Lafos M."/>
            <person name="Langarica-Fuentes A."/>
            <person name="Gebre Yohannes G."/>
            <person name="Young M.W."/>
            <person name="Martin P."/>
            <person name="Gantlett R."/>
            <person name="Kenicer G."/>
            <person name="Hawes C."/>
            <person name="Begg G.S."/>
            <person name="Quilliam R.S."/>
            <person name="Squire G.R."/>
            <person name="Poole P.S."/>
            <person name="Young P.W."/>
            <person name="Iannetta P.M."/>
            <person name="James E.K."/>
        </authorList>
    </citation>
    <scope>NUCLEOTIDE SEQUENCE [LARGE SCALE GENOMIC DNA]</scope>
    <source>
        <strain evidence="2 3">JHI944</strain>
    </source>
</reference>
<evidence type="ECO:0000313" key="3">
    <source>
        <dbReference type="Proteomes" id="UP000471409"/>
    </source>
</evidence>